<dbReference type="SUPFAM" id="SSF53474">
    <property type="entry name" value="alpha/beta-Hydrolases"/>
    <property type="match status" value="2"/>
</dbReference>
<proteinExistence type="predicted"/>
<dbReference type="PANTHER" id="PTHR42972">
    <property type="entry name" value="TOL-PAL SYSTEM PROTEIN TOLB"/>
    <property type="match status" value="1"/>
</dbReference>
<dbReference type="InterPro" id="IPR029058">
    <property type="entry name" value="AB_hydrolase_fold"/>
</dbReference>
<name>A0A7R8WK68_9CRUS</name>
<evidence type="ECO:0000313" key="1">
    <source>
        <dbReference type="EMBL" id="CAD7232071.1"/>
    </source>
</evidence>
<protein>
    <submittedName>
        <fullName evidence="1">Uncharacterized protein</fullName>
    </submittedName>
</protein>
<dbReference type="AlphaFoldDB" id="A0A7R8WK68"/>
<dbReference type="Gene3D" id="3.40.50.1820">
    <property type="entry name" value="alpha/beta hydrolase"/>
    <property type="match status" value="2"/>
</dbReference>
<accession>A0A7R8WK68</accession>
<dbReference type="EMBL" id="OB664186">
    <property type="protein sequence ID" value="CAD7232071.1"/>
    <property type="molecule type" value="Genomic_DNA"/>
</dbReference>
<sequence length="427" mass="47582">MVPITSFWRKATYNFNIDPKSVTISGFSSGGAFAHQFHVIHSSLVNGVGVFGGATYNFNIDPKSVTISGFSSGGAFAHQFHVIHSSLVNGVGVFGGAPYRCFAGSIWVSLCRLLPFLTAVERVQRQAVRDAEMGRIDDLRGLADDKVFIFHGKKDLVIRPGNGRNVEKFYNTFTADRSNIKAVYDDKAAHVFPTKYRGNADCGMLFFPGLFLGEAFVRGCDYDAVYEMFRHFYGPPAMVHRRDANRGKLIKFDQKSLFPKYSSMDKTGFAYIPSRCAFGFQCKLHIALHGCFGGRAFEDTIFPTRTEFARWANEFGVIVIFPQVAPHLIPPNLFGCWDVSGYTGIREYATRHAKQEKGAAEVPVYHPRYGLSVEESRCHSVPLSLDSIGMDGWLQMRGDLQSQRQSFIMPVDSHATYGLMSGTLWSS</sequence>
<dbReference type="OrthoDB" id="6020543at2759"/>
<dbReference type="PANTHER" id="PTHR42972:SF8">
    <property type="entry name" value="POLYHYDROXYBUTYRATE DEPOLYMERASE"/>
    <property type="match status" value="1"/>
</dbReference>
<gene>
    <name evidence="1" type="ORF">CTOB1V02_LOCUS9912</name>
</gene>
<organism evidence="1">
    <name type="scientific">Cyprideis torosa</name>
    <dbReference type="NCBI Taxonomy" id="163714"/>
    <lineage>
        <taxon>Eukaryota</taxon>
        <taxon>Metazoa</taxon>
        <taxon>Ecdysozoa</taxon>
        <taxon>Arthropoda</taxon>
        <taxon>Crustacea</taxon>
        <taxon>Oligostraca</taxon>
        <taxon>Ostracoda</taxon>
        <taxon>Podocopa</taxon>
        <taxon>Podocopida</taxon>
        <taxon>Cytherocopina</taxon>
        <taxon>Cytheroidea</taxon>
        <taxon>Cytherideidae</taxon>
        <taxon>Cyprideis</taxon>
    </lineage>
</organism>
<reference evidence="1" key="1">
    <citation type="submission" date="2020-11" db="EMBL/GenBank/DDBJ databases">
        <authorList>
            <person name="Tran Van P."/>
        </authorList>
    </citation>
    <scope>NUCLEOTIDE SEQUENCE</scope>
</reference>